<name>A0ABT6ZH70_9MICO</name>
<proteinExistence type="predicted"/>
<keyword evidence="2" id="KW-0472">Membrane</keyword>
<evidence type="ECO:0000256" key="2">
    <source>
        <dbReference type="SAM" id="Phobius"/>
    </source>
</evidence>
<evidence type="ECO:0000256" key="1">
    <source>
        <dbReference type="SAM" id="MobiDB-lite"/>
    </source>
</evidence>
<comment type="caution">
    <text evidence="3">The sequence shown here is derived from an EMBL/GenBank/DDBJ whole genome shotgun (WGS) entry which is preliminary data.</text>
</comment>
<feature type="region of interest" description="Disordered" evidence="1">
    <location>
        <begin position="1"/>
        <end position="216"/>
    </location>
</feature>
<keyword evidence="2" id="KW-1133">Transmembrane helix</keyword>
<organism evidence="3 4">
    <name type="scientific">Microbacterium dauci</name>
    <dbReference type="NCBI Taxonomy" id="3048008"/>
    <lineage>
        <taxon>Bacteria</taxon>
        <taxon>Bacillati</taxon>
        <taxon>Actinomycetota</taxon>
        <taxon>Actinomycetes</taxon>
        <taxon>Micrococcales</taxon>
        <taxon>Microbacteriaceae</taxon>
        <taxon>Microbacterium</taxon>
    </lineage>
</organism>
<evidence type="ECO:0000313" key="3">
    <source>
        <dbReference type="EMBL" id="MDJ1115288.1"/>
    </source>
</evidence>
<feature type="region of interest" description="Disordered" evidence="1">
    <location>
        <begin position="291"/>
        <end position="310"/>
    </location>
</feature>
<feature type="compositionally biased region" description="Acidic residues" evidence="1">
    <location>
        <begin position="102"/>
        <end position="162"/>
    </location>
</feature>
<sequence length="380" mass="38832">MSTPDQPGPPLTRRQLRELRNTASNPVITPEEAEEAQQAASLIDEVPPVAPVQTPPRAAEPVELPEAPSADVDLEAAPVTRRQARQQAKLRTESIDVVADQPDADAAADDAPAEPEVVEEAAEPEVTEPEVDEPAVVAPDDDSNVVDVEPDVDPVDAAESDGIETHDEGLADEEPEAGEPEADEAEEPDEASEPVEAESDADAEASEEEPAAVEKAPVVAPALGANLLAGDGIEADLPPSFDHLLVRGGGGSTSAPNALILSQTPETGSLSVPIMGTGELLITGSYSLPDSYGSTGSTPGSQDGKDVDATLIDGELPPASSPTPIAASSAISTIKSAEDIIRPPAPDKGGRLTMTLAVMAGALALALATVLILAVVNGVF</sequence>
<accession>A0ABT6ZH70</accession>
<evidence type="ECO:0000313" key="4">
    <source>
        <dbReference type="Proteomes" id="UP001321481"/>
    </source>
</evidence>
<protein>
    <submittedName>
        <fullName evidence="3">Uncharacterized protein</fullName>
    </submittedName>
</protein>
<feature type="transmembrane region" description="Helical" evidence="2">
    <location>
        <begin position="352"/>
        <end position="376"/>
    </location>
</feature>
<dbReference type="EMBL" id="JASJND010000007">
    <property type="protein sequence ID" value="MDJ1115288.1"/>
    <property type="molecule type" value="Genomic_DNA"/>
</dbReference>
<dbReference type="Proteomes" id="UP001321481">
    <property type="component" value="Unassembled WGS sequence"/>
</dbReference>
<dbReference type="RefSeq" id="WP_283716968.1">
    <property type="nucleotide sequence ID" value="NZ_JASJND010000007.1"/>
</dbReference>
<feature type="compositionally biased region" description="Acidic residues" evidence="1">
    <location>
        <begin position="170"/>
        <end position="211"/>
    </location>
</feature>
<keyword evidence="4" id="KW-1185">Reference proteome</keyword>
<feature type="compositionally biased region" description="Pro residues" evidence="1">
    <location>
        <begin position="1"/>
        <end position="10"/>
    </location>
</feature>
<reference evidence="3 4" key="1">
    <citation type="submission" date="2023-05" db="EMBL/GenBank/DDBJ databases">
        <title>Microbacterium dauci sp.nov., Isolated from Carrot Rhizosphere Soil.</title>
        <authorList>
            <person name="Xiao Z."/>
            <person name="Zheng J."/>
        </authorList>
    </citation>
    <scope>NUCLEOTIDE SEQUENCE [LARGE SCALE GENOMIC DNA]</scope>
    <source>
        <strain evidence="3 4">LX3-4</strain>
    </source>
</reference>
<feature type="compositionally biased region" description="Polar residues" evidence="1">
    <location>
        <begin position="291"/>
        <end position="301"/>
    </location>
</feature>
<gene>
    <name evidence="3" type="ORF">QNI14_12590</name>
</gene>
<keyword evidence="2" id="KW-0812">Transmembrane</keyword>